<dbReference type="GO" id="GO:0005829">
    <property type="term" value="C:cytosol"/>
    <property type="evidence" value="ECO:0007669"/>
    <property type="project" value="TreeGrafter"/>
</dbReference>
<dbReference type="Gene3D" id="3.40.50.720">
    <property type="entry name" value="NAD(P)-binding Rossmann-like Domain"/>
    <property type="match status" value="1"/>
</dbReference>
<evidence type="ECO:0000256" key="6">
    <source>
        <dbReference type="ARBA" id="ARBA00023027"/>
    </source>
</evidence>
<dbReference type="EC" id="5.1.3.2" evidence="4 8"/>
<organism evidence="10 11">
    <name type="scientific">Falseniella ignava CCUG 37419</name>
    <dbReference type="NCBI Taxonomy" id="883112"/>
    <lineage>
        <taxon>Bacteria</taxon>
        <taxon>Bacillati</taxon>
        <taxon>Bacillota</taxon>
        <taxon>Bacilli</taxon>
        <taxon>Lactobacillales</taxon>
        <taxon>Aerococcaceae</taxon>
        <taxon>Falseniella</taxon>
    </lineage>
</organism>
<dbReference type="GO" id="GO:0006012">
    <property type="term" value="P:galactose metabolic process"/>
    <property type="evidence" value="ECO:0007669"/>
    <property type="project" value="UniProtKB-UniPathway"/>
</dbReference>
<dbReference type="Gene3D" id="3.90.25.10">
    <property type="entry name" value="UDP-galactose 4-epimerase, domain 1"/>
    <property type="match status" value="1"/>
</dbReference>
<keyword evidence="11" id="KW-1185">Reference proteome</keyword>
<evidence type="ECO:0000313" key="11">
    <source>
        <dbReference type="Proteomes" id="UP000005147"/>
    </source>
</evidence>
<proteinExistence type="inferred from homology"/>
<evidence type="ECO:0000259" key="9">
    <source>
        <dbReference type="Pfam" id="PF16363"/>
    </source>
</evidence>
<evidence type="ECO:0000256" key="1">
    <source>
        <dbReference type="ARBA" id="ARBA00000083"/>
    </source>
</evidence>
<dbReference type="InterPro" id="IPR036291">
    <property type="entry name" value="NAD(P)-bd_dom_sf"/>
</dbReference>
<dbReference type="PANTHER" id="PTHR43725">
    <property type="entry name" value="UDP-GLUCOSE 4-EPIMERASE"/>
    <property type="match status" value="1"/>
</dbReference>
<dbReference type="NCBIfam" id="TIGR01179">
    <property type="entry name" value="galE"/>
    <property type="match status" value="1"/>
</dbReference>
<evidence type="ECO:0000256" key="7">
    <source>
        <dbReference type="ARBA" id="ARBA00023235"/>
    </source>
</evidence>
<dbReference type="InterPro" id="IPR016040">
    <property type="entry name" value="NAD(P)-bd_dom"/>
</dbReference>
<dbReference type="GO" id="GO:0003978">
    <property type="term" value="F:UDP-glucose 4-epimerase activity"/>
    <property type="evidence" value="ECO:0007669"/>
    <property type="project" value="UniProtKB-UniRule"/>
</dbReference>
<dbReference type="NCBIfam" id="NF007956">
    <property type="entry name" value="PRK10675.1"/>
    <property type="match status" value="1"/>
</dbReference>
<comment type="subunit">
    <text evidence="8">Homodimer.</text>
</comment>
<comment type="caution">
    <text evidence="10">The sequence shown here is derived from an EMBL/GenBank/DDBJ whole genome shotgun (WGS) entry which is preliminary data.</text>
</comment>
<dbReference type="EMBL" id="AGZE01000012">
    <property type="protein sequence ID" value="EKB57876.1"/>
    <property type="molecule type" value="Genomic_DNA"/>
</dbReference>
<sequence>MDKEDHKVTILVTGGTGYIGSHTVVELIENDYDVVIIDNLSNSDPEVLERLYQITRQHVPFYYGDIRDAKILDQIFNEHTIDGVIHFAGLKSVGESVEQPIDYYQNNVAGSLTLLEVMQAHEVERIVYSSSATVYGAHNQSPLDESMPIGEATNPYGYSKIVVEQMIHDLVKSNPVWSAVMLRYFNPIGAHQSGLIGEEPSGIPANIMPYLTQVAIGKLPVLRVYGNDYSTQDGTGVRDYIHVVDLAKAHVKALQYTQAQSGYQIYNLGTGKGYSVLELVHTFEAVTGQSIPLEYVDRRAGDLAEVYANPALAAKELHWQAQYNLEDMCRDSWRWQSQNVTGYKGD</sequence>
<protein>
    <recommendedName>
        <fullName evidence="5 8">UDP-glucose 4-epimerase</fullName>
        <ecNumber evidence="4 8">5.1.3.2</ecNumber>
    </recommendedName>
</protein>
<evidence type="ECO:0000256" key="3">
    <source>
        <dbReference type="ARBA" id="ARBA00007637"/>
    </source>
</evidence>
<dbReference type="PANTHER" id="PTHR43725:SF47">
    <property type="entry name" value="UDP-GLUCOSE 4-EPIMERASE"/>
    <property type="match status" value="1"/>
</dbReference>
<dbReference type="InterPro" id="IPR005886">
    <property type="entry name" value="UDP_G4E"/>
</dbReference>
<keyword evidence="6 8" id="KW-0520">NAD</keyword>
<evidence type="ECO:0000313" key="10">
    <source>
        <dbReference type="EMBL" id="EKB57876.1"/>
    </source>
</evidence>
<evidence type="ECO:0000256" key="4">
    <source>
        <dbReference type="ARBA" id="ARBA00013189"/>
    </source>
</evidence>
<accession>K1LSI8</accession>
<dbReference type="STRING" id="883112.HMPREF9707_00336"/>
<dbReference type="HOGENOM" id="CLU_007383_1_10_9"/>
<comment type="catalytic activity">
    <reaction evidence="1 8">
        <text>UDP-alpha-D-glucose = UDP-alpha-D-galactose</text>
        <dbReference type="Rhea" id="RHEA:22168"/>
        <dbReference type="ChEBI" id="CHEBI:58885"/>
        <dbReference type="ChEBI" id="CHEBI:66914"/>
        <dbReference type="EC" id="5.1.3.2"/>
    </reaction>
</comment>
<dbReference type="UniPathway" id="UPA00214"/>
<gene>
    <name evidence="10" type="ORF">HMPREF9707_00336</name>
</gene>
<evidence type="ECO:0000256" key="8">
    <source>
        <dbReference type="RuleBase" id="RU366046"/>
    </source>
</evidence>
<dbReference type="Pfam" id="PF16363">
    <property type="entry name" value="GDP_Man_Dehyd"/>
    <property type="match status" value="1"/>
</dbReference>
<dbReference type="Proteomes" id="UP000005147">
    <property type="component" value="Unassembled WGS sequence"/>
</dbReference>
<keyword evidence="7 8" id="KW-0413">Isomerase</keyword>
<dbReference type="eggNOG" id="COG1087">
    <property type="taxonomic scope" value="Bacteria"/>
</dbReference>
<keyword evidence="8" id="KW-0119">Carbohydrate metabolism</keyword>
<dbReference type="PATRIC" id="fig|883112.3.peg.333"/>
<comment type="pathway">
    <text evidence="8">Carbohydrate metabolism; galactose metabolism.</text>
</comment>
<comment type="cofactor">
    <cofactor evidence="2 8">
        <name>NAD(+)</name>
        <dbReference type="ChEBI" id="CHEBI:57540"/>
    </cofactor>
</comment>
<dbReference type="CDD" id="cd05247">
    <property type="entry name" value="UDP_G4E_1_SDR_e"/>
    <property type="match status" value="1"/>
</dbReference>
<dbReference type="AlphaFoldDB" id="K1LSI8"/>
<dbReference type="SUPFAM" id="SSF51735">
    <property type="entry name" value="NAD(P)-binding Rossmann-fold domains"/>
    <property type="match status" value="1"/>
</dbReference>
<comment type="similarity">
    <text evidence="3 8">Belongs to the NAD(P)-dependent epimerase/dehydratase family.</text>
</comment>
<feature type="domain" description="NAD(P)-binding" evidence="9">
    <location>
        <begin position="11"/>
        <end position="331"/>
    </location>
</feature>
<evidence type="ECO:0000256" key="2">
    <source>
        <dbReference type="ARBA" id="ARBA00001911"/>
    </source>
</evidence>
<name>K1LSI8_9LACT</name>
<evidence type="ECO:0000256" key="5">
    <source>
        <dbReference type="ARBA" id="ARBA00018569"/>
    </source>
</evidence>
<reference evidence="10 11" key="1">
    <citation type="submission" date="2012-07" db="EMBL/GenBank/DDBJ databases">
        <title>The Genome Sequence of Facklamia ignava CCUG 37419.</title>
        <authorList>
            <consortium name="The Broad Institute Genome Sequencing Platform"/>
            <person name="Earl A."/>
            <person name="Ward D."/>
            <person name="Feldgarden M."/>
            <person name="Gevers D."/>
            <person name="Huys G."/>
            <person name="Walker B."/>
            <person name="Young S.K."/>
            <person name="Zeng Q."/>
            <person name="Gargeya S."/>
            <person name="Fitzgerald M."/>
            <person name="Haas B."/>
            <person name="Abouelleil A."/>
            <person name="Alvarado L."/>
            <person name="Arachchi H.M."/>
            <person name="Berlin A.M."/>
            <person name="Chapman S.B."/>
            <person name="Goldberg J."/>
            <person name="Griggs A."/>
            <person name="Gujja S."/>
            <person name="Hansen M."/>
            <person name="Howarth C."/>
            <person name="Imamovic A."/>
            <person name="Larimer J."/>
            <person name="McCowen C."/>
            <person name="Montmayeur A."/>
            <person name="Murphy C."/>
            <person name="Neiman D."/>
            <person name="Pearson M."/>
            <person name="Priest M."/>
            <person name="Roberts A."/>
            <person name="Saif S."/>
            <person name="Shea T."/>
            <person name="Sisk P."/>
            <person name="Sykes S."/>
            <person name="Wortman J."/>
            <person name="Nusbaum C."/>
            <person name="Birren B."/>
        </authorList>
    </citation>
    <scope>NUCLEOTIDE SEQUENCE [LARGE SCALE GENOMIC DNA]</scope>
    <source>
        <strain evidence="10 11">CCUG 37419</strain>
    </source>
</reference>